<dbReference type="SUPFAM" id="SSF47226">
    <property type="entry name" value="Histidine-containing phosphotransfer domain, HPT domain"/>
    <property type="match status" value="1"/>
</dbReference>
<dbReference type="CDD" id="cd00088">
    <property type="entry name" value="HPT"/>
    <property type="match status" value="1"/>
</dbReference>
<dbReference type="SMART" id="SM00260">
    <property type="entry name" value="CheW"/>
    <property type="match status" value="1"/>
</dbReference>
<evidence type="ECO:0000313" key="13">
    <source>
        <dbReference type="EMBL" id="MBD2568426.1"/>
    </source>
</evidence>
<evidence type="ECO:0000256" key="8">
    <source>
        <dbReference type="PROSITE-ProRule" id="PRU00169"/>
    </source>
</evidence>
<feature type="domain" description="Histidine kinase" evidence="9">
    <location>
        <begin position="443"/>
        <end position="677"/>
    </location>
</feature>
<dbReference type="SMART" id="SM00073">
    <property type="entry name" value="HPT"/>
    <property type="match status" value="1"/>
</dbReference>
<dbReference type="InterPro" id="IPR008207">
    <property type="entry name" value="Sig_transdc_His_kin_Hpt_dom"/>
</dbReference>
<dbReference type="SUPFAM" id="SSF50341">
    <property type="entry name" value="CheW-like"/>
    <property type="match status" value="1"/>
</dbReference>
<dbReference type="Pfam" id="PF00072">
    <property type="entry name" value="Response_reg"/>
    <property type="match status" value="1"/>
</dbReference>
<dbReference type="SMART" id="SM01231">
    <property type="entry name" value="H-kinase_dim"/>
    <property type="match status" value="1"/>
</dbReference>
<dbReference type="InterPro" id="IPR051315">
    <property type="entry name" value="Bact_Chemotaxis_CheA"/>
</dbReference>
<dbReference type="InterPro" id="IPR036890">
    <property type="entry name" value="HATPase_C_sf"/>
</dbReference>
<dbReference type="PROSITE" id="PS50109">
    <property type="entry name" value="HIS_KIN"/>
    <property type="match status" value="1"/>
</dbReference>
<dbReference type="InterPro" id="IPR001789">
    <property type="entry name" value="Sig_transdc_resp-reg_receiver"/>
</dbReference>
<feature type="domain" description="HPt" evidence="12">
    <location>
        <begin position="2"/>
        <end position="109"/>
    </location>
</feature>
<name>A0ABR8FE46_9NOST</name>
<evidence type="ECO:0000256" key="2">
    <source>
        <dbReference type="ARBA" id="ARBA00012438"/>
    </source>
</evidence>
<evidence type="ECO:0000256" key="6">
    <source>
        <dbReference type="ARBA" id="ARBA00023012"/>
    </source>
</evidence>
<feature type="modified residue" description="Phosphohistidine" evidence="7">
    <location>
        <position position="50"/>
    </location>
</feature>
<dbReference type="Gene3D" id="3.30.565.10">
    <property type="entry name" value="Histidine kinase-like ATPase, C-terminal domain"/>
    <property type="match status" value="1"/>
</dbReference>
<dbReference type="SMART" id="SM00448">
    <property type="entry name" value="REC"/>
    <property type="match status" value="1"/>
</dbReference>
<evidence type="ECO:0000256" key="1">
    <source>
        <dbReference type="ARBA" id="ARBA00000085"/>
    </source>
</evidence>
<dbReference type="InterPro" id="IPR011006">
    <property type="entry name" value="CheY-like_superfamily"/>
</dbReference>
<dbReference type="InterPro" id="IPR004358">
    <property type="entry name" value="Sig_transdc_His_kin-like_C"/>
</dbReference>
<evidence type="ECO:0000259" key="9">
    <source>
        <dbReference type="PROSITE" id="PS50109"/>
    </source>
</evidence>
<feature type="domain" description="CheW-like" evidence="11">
    <location>
        <begin position="679"/>
        <end position="829"/>
    </location>
</feature>
<dbReference type="Proteomes" id="UP000640531">
    <property type="component" value="Unassembled WGS sequence"/>
</dbReference>
<dbReference type="InterPro" id="IPR036641">
    <property type="entry name" value="HPT_dom_sf"/>
</dbReference>
<keyword evidence="14" id="KW-1185">Reference proteome</keyword>
<keyword evidence="5 13" id="KW-0418">Kinase</keyword>
<dbReference type="InterPro" id="IPR005467">
    <property type="entry name" value="His_kinase_dom"/>
</dbReference>
<evidence type="ECO:0000256" key="3">
    <source>
        <dbReference type="ARBA" id="ARBA00022553"/>
    </source>
</evidence>
<dbReference type="Gene3D" id="3.40.50.2300">
    <property type="match status" value="1"/>
</dbReference>
<gene>
    <name evidence="13" type="ORF">H6G59_11030</name>
</gene>
<evidence type="ECO:0000259" key="11">
    <source>
        <dbReference type="PROSITE" id="PS50851"/>
    </source>
</evidence>
<evidence type="ECO:0000313" key="14">
    <source>
        <dbReference type="Proteomes" id="UP000640531"/>
    </source>
</evidence>
<dbReference type="PANTHER" id="PTHR43395">
    <property type="entry name" value="SENSOR HISTIDINE KINASE CHEA"/>
    <property type="match status" value="1"/>
</dbReference>
<dbReference type="Gene3D" id="2.30.30.40">
    <property type="entry name" value="SH3 Domains"/>
    <property type="match status" value="1"/>
</dbReference>
<sequence length="994" mass="111945">MTNDKELEIQMQFLEEATDYLNTLESILLEIDTSRHIDLDKINAAMRAAHSIKGGAAMMGFRVLSDLAHRLEDSFKVLKTSKNSLEIDTHLQSLLLSGVDWLRQIVDLLSQRKSLDDKWLKTFCYPIFDELHQRLGDPSPEDITTMLSPEDGQGIIPLLFETEVEEYLQRLESLLANSSQLELHQEVGLMAAELGGLGEMLQLTAFTQLCESVNHHLETAPERVVEIAQLALQAWRRSQALVLTNQRNSLPRDIHLGAVRDTQEQVSTSAIVPINENLLVAEGLTTDFGSLEIELPPEINAVEFPEQNIAFTQEIPSSDYKQIERKSEIATVSKDKEIHENTVRVPSKQLEEINDLFGEIIIQRNGLNLQLERLRKLVFGLSQRVQILDQEHQEVRLAYEKIITQTLSSRLSASKESEANHQTPTTESGVNVLEVDQYQKLNLLSQEVMETIVQVAEVTSDIQLSVDDTDQIARKLNKTSKQAQRKLTQVRMRPLSDLVERFPRAIRDLNVEYGKNVQLNIEGGKTLIERSILEALNEPLMHLLRNAFDHGIEDPATRRAQGKPEQGLIEIRGYHRSDRTIITMRDDGRGISLEKIRQRAITMGLDTALIAGASDEELLSLIFEPGFTTSDQVTALSGRGVGMDVVRNNLTMVRGDIKVDTQPGIGTTFTLSVPFTLSVARVLLVEIDTGSRRHQRMVLAVPTDVVAEIFLLQNDQVFSMDGGEFLNWQDSMLPLMRLGNYFEFNCSHYNSLDIESPTGINASSVLIVKNDHQPVAVQVDRCWGEQEVAIRQVEGNIPLPDGFSNCTILGDGRVVPLVNTNELVSWITTNQRPHRSNKLPTTRLKTAFLKPQKDKPIARPAHQKGMILIVDDSINVRRYLALTLEKGGYQVEQAKDGQDAWEKLESGLKVQAVICDIEMPRLDGYSFLDRVKSNTDLKNIPVAMLTSRSSNKHRKMAMQLGARAYFSKPYNEQDLLRTLEDMIFMMAETTSSNN</sequence>
<keyword evidence="3 8" id="KW-0597">Phosphoprotein</keyword>
<dbReference type="CDD" id="cd00156">
    <property type="entry name" value="REC"/>
    <property type="match status" value="1"/>
</dbReference>
<reference evidence="13 14" key="1">
    <citation type="journal article" date="2020" name="ISME J.">
        <title>Comparative genomics reveals insights into cyanobacterial evolution and habitat adaptation.</title>
        <authorList>
            <person name="Chen M.Y."/>
            <person name="Teng W.K."/>
            <person name="Zhao L."/>
            <person name="Hu C.X."/>
            <person name="Zhou Y.K."/>
            <person name="Han B.P."/>
            <person name="Song L.R."/>
            <person name="Shu W.S."/>
        </authorList>
    </citation>
    <scope>NUCLEOTIDE SEQUENCE [LARGE SCALE GENOMIC DNA]</scope>
    <source>
        <strain evidence="13 14">FACHB-196</strain>
    </source>
</reference>
<keyword evidence="6" id="KW-0902">Two-component regulatory system</keyword>
<evidence type="ECO:0000259" key="10">
    <source>
        <dbReference type="PROSITE" id="PS50110"/>
    </source>
</evidence>
<dbReference type="InterPro" id="IPR036061">
    <property type="entry name" value="CheW-like_dom_sf"/>
</dbReference>
<evidence type="ECO:0000256" key="7">
    <source>
        <dbReference type="PROSITE-ProRule" id="PRU00110"/>
    </source>
</evidence>
<dbReference type="InterPro" id="IPR002545">
    <property type="entry name" value="CheW-lke_dom"/>
</dbReference>
<dbReference type="InterPro" id="IPR003594">
    <property type="entry name" value="HATPase_dom"/>
</dbReference>
<dbReference type="RefSeq" id="WP_190714348.1">
    <property type="nucleotide sequence ID" value="NZ_JACJST010000008.1"/>
</dbReference>
<feature type="modified residue" description="4-aspartylphosphate" evidence="8">
    <location>
        <position position="916"/>
    </location>
</feature>
<dbReference type="PROSITE" id="PS50894">
    <property type="entry name" value="HPT"/>
    <property type="match status" value="1"/>
</dbReference>
<dbReference type="Pfam" id="PF01627">
    <property type="entry name" value="Hpt"/>
    <property type="match status" value="1"/>
</dbReference>
<comment type="catalytic activity">
    <reaction evidence="1">
        <text>ATP + protein L-histidine = ADP + protein N-phospho-L-histidine.</text>
        <dbReference type="EC" id="2.7.13.3"/>
    </reaction>
</comment>
<dbReference type="Pfam" id="PF02518">
    <property type="entry name" value="HATPase_c"/>
    <property type="match status" value="1"/>
</dbReference>
<dbReference type="SUPFAM" id="SSF55874">
    <property type="entry name" value="ATPase domain of HSP90 chaperone/DNA topoisomerase II/histidine kinase"/>
    <property type="match status" value="1"/>
</dbReference>
<accession>A0ABR8FE46</accession>
<evidence type="ECO:0000259" key="12">
    <source>
        <dbReference type="PROSITE" id="PS50894"/>
    </source>
</evidence>
<dbReference type="EC" id="2.7.13.3" evidence="2"/>
<organism evidence="13 14">
    <name type="scientific">Anabaena lutea FACHB-196</name>
    <dbReference type="NCBI Taxonomy" id="2692881"/>
    <lineage>
        <taxon>Bacteria</taxon>
        <taxon>Bacillati</taxon>
        <taxon>Cyanobacteriota</taxon>
        <taxon>Cyanophyceae</taxon>
        <taxon>Nostocales</taxon>
        <taxon>Nostocaceae</taxon>
        <taxon>Anabaena</taxon>
    </lineage>
</organism>
<proteinExistence type="predicted"/>
<dbReference type="PROSITE" id="PS50851">
    <property type="entry name" value="CHEW"/>
    <property type="match status" value="1"/>
</dbReference>
<dbReference type="Gene3D" id="1.20.120.160">
    <property type="entry name" value="HPT domain"/>
    <property type="match status" value="1"/>
</dbReference>
<dbReference type="GO" id="GO:0016301">
    <property type="term" value="F:kinase activity"/>
    <property type="evidence" value="ECO:0007669"/>
    <property type="project" value="UniProtKB-KW"/>
</dbReference>
<evidence type="ECO:0000256" key="4">
    <source>
        <dbReference type="ARBA" id="ARBA00022679"/>
    </source>
</evidence>
<dbReference type="PROSITE" id="PS50110">
    <property type="entry name" value="RESPONSE_REGULATORY"/>
    <property type="match status" value="1"/>
</dbReference>
<evidence type="ECO:0000256" key="5">
    <source>
        <dbReference type="ARBA" id="ARBA00022777"/>
    </source>
</evidence>
<dbReference type="PRINTS" id="PR00344">
    <property type="entry name" value="BCTRLSENSOR"/>
</dbReference>
<dbReference type="EMBL" id="JACJST010000008">
    <property type="protein sequence ID" value="MBD2568426.1"/>
    <property type="molecule type" value="Genomic_DNA"/>
</dbReference>
<keyword evidence="4" id="KW-0808">Transferase</keyword>
<dbReference type="SMART" id="SM00387">
    <property type="entry name" value="HATPase_c"/>
    <property type="match status" value="1"/>
</dbReference>
<protein>
    <recommendedName>
        <fullName evidence="2">histidine kinase</fullName>
        <ecNumber evidence="2">2.7.13.3</ecNumber>
    </recommendedName>
</protein>
<feature type="domain" description="Response regulatory" evidence="10">
    <location>
        <begin position="866"/>
        <end position="983"/>
    </location>
</feature>
<dbReference type="SUPFAM" id="SSF52172">
    <property type="entry name" value="CheY-like"/>
    <property type="match status" value="1"/>
</dbReference>
<dbReference type="PANTHER" id="PTHR43395:SF1">
    <property type="entry name" value="CHEMOTAXIS PROTEIN CHEA"/>
    <property type="match status" value="1"/>
</dbReference>
<dbReference type="InterPro" id="IPR004105">
    <property type="entry name" value="CheA-like_dim"/>
</dbReference>
<comment type="caution">
    <text evidence="13">The sequence shown here is derived from an EMBL/GenBank/DDBJ whole genome shotgun (WGS) entry which is preliminary data.</text>
</comment>
<dbReference type="Pfam" id="PF01584">
    <property type="entry name" value="CheW"/>
    <property type="match status" value="1"/>
</dbReference>